<dbReference type="Gene3D" id="1.10.10.2910">
    <property type="match status" value="1"/>
</dbReference>
<protein>
    <submittedName>
        <fullName evidence="3">HigA family addiction module antidote protein</fullName>
    </submittedName>
</protein>
<dbReference type="Proteomes" id="UP000483362">
    <property type="component" value="Unassembled WGS sequence"/>
</dbReference>
<accession>A0A6L5XGT8</accession>
<name>A0A6L5XGT8_9BACT</name>
<comment type="similarity">
    <text evidence="1">Belongs to the short-chain fatty acyl-CoA assimilation regulator (ScfR) family.</text>
</comment>
<dbReference type="InterPro" id="IPR052345">
    <property type="entry name" value="Rad_response_metalloprotease"/>
</dbReference>
<dbReference type="Gene3D" id="1.10.260.40">
    <property type="entry name" value="lambda repressor-like DNA-binding domains"/>
    <property type="match status" value="1"/>
</dbReference>
<evidence type="ECO:0000256" key="1">
    <source>
        <dbReference type="ARBA" id="ARBA00007227"/>
    </source>
</evidence>
<feature type="domain" description="HTH cro/C1-type" evidence="2">
    <location>
        <begin position="26"/>
        <end position="75"/>
    </location>
</feature>
<dbReference type="InterPro" id="IPR010359">
    <property type="entry name" value="IrrE_HExxH"/>
</dbReference>
<dbReference type="AlphaFoldDB" id="A0A6L5XGT8"/>
<dbReference type="InterPro" id="IPR001387">
    <property type="entry name" value="Cro/C1-type_HTH"/>
</dbReference>
<dbReference type="EMBL" id="VULT01000035">
    <property type="protein sequence ID" value="MSS18754.1"/>
    <property type="molecule type" value="Genomic_DNA"/>
</dbReference>
<evidence type="ECO:0000259" key="2">
    <source>
        <dbReference type="PROSITE" id="PS50943"/>
    </source>
</evidence>
<dbReference type="GO" id="GO:0003677">
    <property type="term" value="F:DNA binding"/>
    <property type="evidence" value="ECO:0007669"/>
    <property type="project" value="InterPro"/>
</dbReference>
<organism evidence="3 4">
    <name type="scientific">Sodaliphilus pleomorphus</name>
    <dbReference type="NCBI Taxonomy" id="2606626"/>
    <lineage>
        <taxon>Bacteria</taxon>
        <taxon>Pseudomonadati</taxon>
        <taxon>Bacteroidota</taxon>
        <taxon>Bacteroidia</taxon>
        <taxon>Bacteroidales</taxon>
        <taxon>Muribaculaceae</taxon>
        <taxon>Sodaliphilus</taxon>
    </lineage>
</organism>
<evidence type="ECO:0000313" key="4">
    <source>
        <dbReference type="Proteomes" id="UP000483362"/>
    </source>
</evidence>
<reference evidence="3 4" key="1">
    <citation type="submission" date="2019-08" db="EMBL/GenBank/DDBJ databases">
        <title>In-depth cultivation of the pig gut microbiome towards novel bacterial diversity and tailored functional studies.</title>
        <authorList>
            <person name="Wylensek D."/>
            <person name="Hitch T.C.A."/>
            <person name="Clavel T."/>
        </authorList>
    </citation>
    <scope>NUCLEOTIDE SEQUENCE [LARGE SCALE GENOMIC DNA]</scope>
    <source>
        <strain evidence="3 4">Oil-RF-744-WCA-WT-10</strain>
    </source>
</reference>
<dbReference type="PANTHER" id="PTHR43236">
    <property type="entry name" value="ANTITOXIN HIGA1"/>
    <property type="match status" value="1"/>
</dbReference>
<dbReference type="PANTHER" id="PTHR43236:SF2">
    <property type="entry name" value="BLL0069 PROTEIN"/>
    <property type="match status" value="1"/>
</dbReference>
<comment type="caution">
    <text evidence="3">The sequence shown here is derived from an EMBL/GenBank/DDBJ whole genome shotgun (WGS) entry which is preliminary data.</text>
</comment>
<dbReference type="Pfam" id="PF06114">
    <property type="entry name" value="Peptidase_M78"/>
    <property type="match status" value="1"/>
</dbReference>
<dbReference type="PROSITE" id="PS50943">
    <property type="entry name" value="HTH_CROC1"/>
    <property type="match status" value="1"/>
</dbReference>
<keyword evidence="4" id="KW-1185">Reference proteome</keyword>
<dbReference type="SMART" id="SM00530">
    <property type="entry name" value="HTH_XRE"/>
    <property type="match status" value="1"/>
</dbReference>
<dbReference type="CDD" id="cd00093">
    <property type="entry name" value="HTH_XRE"/>
    <property type="match status" value="1"/>
</dbReference>
<gene>
    <name evidence="3" type="ORF">FYJ29_13450</name>
</gene>
<dbReference type="InterPro" id="IPR010982">
    <property type="entry name" value="Lambda_DNA-bd_dom_sf"/>
</dbReference>
<sequence>MATTKRTPFVPREAHHPGITLGEKLEELGMSVKEFAIRTSKPEKTINAILKGSSSITSDMAVAFENVTAIPARFWMQKQQNYNEYLSRIKREKLLNSSVAWSKSFPIAAMTALGWLPKVRSAIEKVDTLFRFFAVSSVSAWEDYYYNQQLKVAFRISLSQTKNPHAISAWLRQGELQAQSMHAATTYSPELLRKKLAEMRALVLDDSDDMPLKLQQICSECGIKLVFTKCLPKAPISGSTRWIQNEPCVQLSGRYKSQDRFWFTFFHEIGHILLHGKKAIFLEDIDYNGNEAKKEQEADTFATEALIDQRMFNAFVANGDFSKASIKSFANDCETSPSIVVGRLQHIGKLRFDVHNELKRNIELPY</sequence>
<evidence type="ECO:0000313" key="3">
    <source>
        <dbReference type="EMBL" id="MSS18754.1"/>
    </source>
</evidence>
<proteinExistence type="inferred from homology"/>
<dbReference type="SUPFAM" id="SSF47413">
    <property type="entry name" value="lambda repressor-like DNA-binding domains"/>
    <property type="match status" value="1"/>
</dbReference>
<dbReference type="InterPro" id="IPR013430">
    <property type="entry name" value="Toxin_antidote_HigA"/>
</dbReference>
<dbReference type="RefSeq" id="WP_154328081.1">
    <property type="nucleotide sequence ID" value="NZ_CP045696.1"/>
</dbReference>
<dbReference type="NCBIfam" id="TIGR02607">
    <property type="entry name" value="antidote_HigA"/>
    <property type="match status" value="1"/>
</dbReference>